<dbReference type="Pfam" id="PF01510">
    <property type="entry name" value="Amidase_2"/>
    <property type="match status" value="1"/>
</dbReference>
<dbReference type="GO" id="GO:0009253">
    <property type="term" value="P:peptidoglycan catabolic process"/>
    <property type="evidence" value="ECO:0007669"/>
    <property type="project" value="InterPro"/>
</dbReference>
<comment type="similarity">
    <text evidence="1">Belongs to the N-acetylmuramoyl-L-alanine amidase 2 family.</text>
</comment>
<dbReference type="Gene3D" id="3.40.80.10">
    <property type="entry name" value="Peptidoglycan recognition protein-like"/>
    <property type="match status" value="1"/>
</dbReference>
<evidence type="ECO:0000313" key="4">
    <source>
        <dbReference type="EMBL" id="CAB4935061.1"/>
    </source>
</evidence>
<protein>
    <submittedName>
        <fullName evidence="4">Unannotated protein</fullName>
    </submittedName>
</protein>
<dbReference type="AlphaFoldDB" id="A0A6J7IWH1"/>
<dbReference type="GO" id="GO:0008745">
    <property type="term" value="F:N-acetylmuramoyl-L-alanine amidase activity"/>
    <property type="evidence" value="ECO:0007669"/>
    <property type="project" value="InterPro"/>
</dbReference>
<accession>A0A6J7IWH1</accession>
<name>A0A6J7IWH1_9ZZZZ</name>
<dbReference type="SMART" id="SM00701">
    <property type="entry name" value="PGRP"/>
    <property type="match status" value="1"/>
</dbReference>
<dbReference type="GO" id="GO:0008270">
    <property type="term" value="F:zinc ion binding"/>
    <property type="evidence" value="ECO:0007669"/>
    <property type="project" value="InterPro"/>
</dbReference>
<dbReference type="InterPro" id="IPR006619">
    <property type="entry name" value="PGRP_domain_met/bac"/>
</dbReference>
<dbReference type="CDD" id="cd06583">
    <property type="entry name" value="PGRP"/>
    <property type="match status" value="1"/>
</dbReference>
<dbReference type="SMART" id="SM00644">
    <property type="entry name" value="Ami_2"/>
    <property type="match status" value="1"/>
</dbReference>
<dbReference type="PANTHER" id="PTHR11022">
    <property type="entry name" value="PEPTIDOGLYCAN RECOGNITION PROTEIN"/>
    <property type="match status" value="1"/>
</dbReference>
<dbReference type="PANTHER" id="PTHR11022:SF41">
    <property type="entry name" value="PEPTIDOGLYCAN-RECOGNITION PROTEIN LC-RELATED"/>
    <property type="match status" value="1"/>
</dbReference>
<reference evidence="4" key="1">
    <citation type="submission" date="2020-05" db="EMBL/GenBank/DDBJ databases">
        <authorList>
            <person name="Chiriac C."/>
            <person name="Salcher M."/>
            <person name="Ghai R."/>
            <person name="Kavagutti S V."/>
        </authorList>
    </citation>
    <scope>NUCLEOTIDE SEQUENCE</scope>
</reference>
<organism evidence="4">
    <name type="scientific">freshwater metagenome</name>
    <dbReference type="NCBI Taxonomy" id="449393"/>
    <lineage>
        <taxon>unclassified sequences</taxon>
        <taxon>metagenomes</taxon>
        <taxon>ecological metagenomes</taxon>
    </lineage>
</organism>
<dbReference type="PROSITE" id="PS51318">
    <property type="entry name" value="TAT"/>
    <property type="match status" value="1"/>
</dbReference>
<dbReference type="SUPFAM" id="SSF55846">
    <property type="entry name" value="N-acetylmuramoyl-L-alanine amidase-like"/>
    <property type="match status" value="1"/>
</dbReference>
<gene>
    <name evidence="4" type="ORF">UFOPK3674_01422</name>
</gene>
<dbReference type="InterPro" id="IPR036505">
    <property type="entry name" value="Amidase/PGRP_sf"/>
</dbReference>
<sequence>MSQPPASGLTRRRALALGAAAGAATLLRGSVLPQPALARTRDLVVPRDAFGRDGRTGPLAVAPFVLLGVRAPLALGAALDVRTRRRGGSWSAWNRLHAGLGHGPDHGGAPRSGEPLWTGAADELELRASRRPAGPVRVAFVDVPAPARALLAARAARARTAQIAGAPAIVPRATWATDAAKPRTDPSFGDVQIAVVHHTESSNAYGPEDSAAAVLAIAQFHIDTRGWNDIGYNFVVDRFGTIFEGRAGGIDLPVIGAHAMGFNSVSTGISVMGSFMDVEAPGAAVAAVARLIGWKLPFHGIPVTGDTVVVSGGGSQARYPYGQSVTLPRICGHRDVGSTNCPGDQFYLQLPALRTRTAAHAQPIVLRPMVSLAASTPRSGYGRPVAFSGTVLGTDRTPQVGGRVRIAKQSPSGAWVTIARAVTDAQGDYVVSAPWRRAGLVRAEVGDATSLPVSVAVVPALRVTADTTQLASGERVTLSGSLRPKGTIEVVIQRRSGGRWRIQRRFTRRAGTSFAVPVRFGLAGSYRVLVSGRVGDQRVHAAPIALKVGGGPGGAVGGVDGT</sequence>
<feature type="domain" description="N-acetylmuramoyl-L-alanine amidase" evidence="2">
    <location>
        <begin position="177"/>
        <end position="343"/>
    </location>
</feature>
<dbReference type="InterPro" id="IPR006311">
    <property type="entry name" value="TAT_signal"/>
</dbReference>
<evidence type="ECO:0000256" key="1">
    <source>
        <dbReference type="ARBA" id="ARBA00007553"/>
    </source>
</evidence>
<dbReference type="InterPro" id="IPR002502">
    <property type="entry name" value="Amidase_domain"/>
</dbReference>
<dbReference type="InterPro" id="IPR015510">
    <property type="entry name" value="PGRP"/>
</dbReference>
<feature type="domain" description="Peptidoglycan recognition protein family" evidence="3">
    <location>
        <begin position="167"/>
        <end position="314"/>
    </location>
</feature>
<dbReference type="EMBL" id="CAFBMX010000006">
    <property type="protein sequence ID" value="CAB4935061.1"/>
    <property type="molecule type" value="Genomic_DNA"/>
</dbReference>
<evidence type="ECO:0000259" key="2">
    <source>
        <dbReference type="SMART" id="SM00644"/>
    </source>
</evidence>
<proteinExistence type="inferred from homology"/>
<evidence type="ECO:0000259" key="3">
    <source>
        <dbReference type="SMART" id="SM00701"/>
    </source>
</evidence>